<keyword evidence="10" id="KW-1185">Reference proteome</keyword>
<evidence type="ECO:0000256" key="7">
    <source>
        <dbReference type="ARBA" id="ARBA00023002"/>
    </source>
</evidence>
<name>A0ABY6HMJ4_9ARCH</name>
<reference evidence="9" key="1">
    <citation type="submission" date="2022-09" db="EMBL/GenBank/DDBJ databases">
        <title>Actin cytoskeleton and complex cell architecture in an #Asgard archaeon.</title>
        <authorList>
            <person name="Ponce Toledo R.I."/>
            <person name="Schleper C."/>
            <person name="Rodrigues Oliveira T."/>
            <person name="Wollweber F."/>
            <person name="Xu J."/>
            <person name="Rittmann S."/>
            <person name="Klingl A."/>
            <person name="Pilhofer M."/>
        </authorList>
    </citation>
    <scope>NUCLEOTIDE SEQUENCE</scope>
    <source>
        <strain evidence="9">B-35</strain>
    </source>
</reference>
<keyword evidence="7" id="KW-0560">Oxidoreductase</keyword>
<gene>
    <name evidence="9" type="ORF">NEF87_000071</name>
</gene>
<keyword evidence="6" id="KW-0521">NADP</keyword>
<keyword evidence="3" id="KW-0816">Tricarboxylic acid cycle</keyword>
<proteinExistence type="predicted"/>
<evidence type="ECO:0000256" key="2">
    <source>
        <dbReference type="ARBA" id="ARBA00022435"/>
    </source>
</evidence>
<evidence type="ECO:0008006" key="11">
    <source>
        <dbReference type="Google" id="ProtNLM"/>
    </source>
</evidence>
<evidence type="ECO:0000313" key="9">
    <source>
        <dbReference type="EMBL" id="UYP43786.1"/>
    </source>
</evidence>
<evidence type="ECO:0000256" key="3">
    <source>
        <dbReference type="ARBA" id="ARBA00022532"/>
    </source>
</evidence>
<evidence type="ECO:0000256" key="4">
    <source>
        <dbReference type="ARBA" id="ARBA00022723"/>
    </source>
</evidence>
<dbReference type="Gene3D" id="3.40.718.10">
    <property type="entry name" value="Isopropylmalate Dehydrogenase"/>
    <property type="match status" value="1"/>
</dbReference>
<evidence type="ECO:0000256" key="8">
    <source>
        <dbReference type="SAM" id="MobiDB-lite"/>
    </source>
</evidence>
<dbReference type="EMBL" id="CP104013">
    <property type="protein sequence ID" value="UYP43786.1"/>
    <property type="molecule type" value="Genomic_DNA"/>
</dbReference>
<dbReference type="Pfam" id="PF03971">
    <property type="entry name" value="IDH"/>
    <property type="match status" value="1"/>
</dbReference>
<dbReference type="Proteomes" id="UP001208689">
    <property type="component" value="Chromosome"/>
</dbReference>
<organism evidence="9 10">
    <name type="scientific">Candidatus Lokiarchaeum ossiferum</name>
    <dbReference type="NCBI Taxonomy" id="2951803"/>
    <lineage>
        <taxon>Archaea</taxon>
        <taxon>Promethearchaeati</taxon>
        <taxon>Promethearchaeota</taxon>
        <taxon>Promethearchaeia</taxon>
        <taxon>Promethearchaeales</taxon>
        <taxon>Promethearchaeaceae</taxon>
        <taxon>Candidatus Lokiarchaeum</taxon>
    </lineage>
</organism>
<sequence length="744" mass="82647">MTQSNEKIIYTRVDEAPRLATYSLLPIVKKFTEVAGIEIETKDISLAGRIIANFPQYLTEEQRQPNALEELGELVLQPEANIIKLPNISASIPQIKAAVKELQEKGYKIPDYPEDPQTDEEKKIQKTFNIVKGSAVNPVVRMGNSDRRVPTPVKNYAKKNPHSMGKWTKESKSHVATMKAGDLRTTEISKTITEQTAGNSRIEFIDTTGKKTVLLGKLPLIPGEIIDASAMSKNALRTFLEEQVKDAKEKEILFSIHLKATMMKVSDPIIFGHVVSVYFKEVFEKHAETFKQLGISPNNGLGELYAKIKSLSSEKQKEINDDIDACYSKNPKLAMVNSDKGITNLHVPSDVIIDASMPAAIRNGGQMWGPDGKAYDTKFVIPDSSYAGVFQKTIDFCKEHGAFNPSTMGSVQNIGLMAQKAEEYGSHNKTFEIHGQGVVQVLSESNEVLLERKVEDGDLFRMCQTKDLPVQDWVKLTVNRARTTGFPTVFWLDENRAHDAELIKKVNVYLKDHDTTGLDIKIMAPDDATQNACEIIHQGKDAIAVTGNVLRDYLTDLFPILEVGTSAKMLSIVPLMNGGGLFETGAGGSAPKHVQQFMAENHLRWDSLGEFMALPGSLTHIGKRTNNPKALLLSETLDKAVEKYLDNNRSPSRKVNEIDNRGSHFYLAMYWAQELVSQTKDEEMKNKFTNLAKTLAENESKIANELLAVQGKPIDIGGYYKPVEELAIKAMCPSETFNNALDAL</sequence>
<dbReference type="PANTHER" id="PTHR36999:SF1">
    <property type="entry name" value="ISOCITRATE DEHYDROGENASE (NADP(+))"/>
    <property type="match status" value="1"/>
</dbReference>
<keyword evidence="4" id="KW-0479">Metal-binding</keyword>
<dbReference type="NCBIfam" id="TIGR00178">
    <property type="entry name" value="monomer_idh"/>
    <property type="match status" value="1"/>
</dbReference>
<dbReference type="InterPro" id="IPR004436">
    <property type="entry name" value="Isocitrate_DH_NADP_mono"/>
</dbReference>
<keyword evidence="2" id="KW-0329">Glyoxylate bypass</keyword>
<evidence type="ECO:0000313" key="10">
    <source>
        <dbReference type="Proteomes" id="UP001208689"/>
    </source>
</evidence>
<evidence type="ECO:0000256" key="1">
    <source>
        <dbReference type="ARBA" id="ARBA00001946"/>
    </source>
</evidence>
<protein>
    <recommendedName>
        <fullName evidence="11">Isocitrate dehydrogenase (NADP(+))</fullName>
    </recommendedName>
</protein>
<comment type="cofactor">
    <cofactor evidence="1">
        <name>Mg(2+)</name>
        <dbReference type="ChEBI" id="CHEBI:18420"/>
    </cofactor>
</comment>
<dbReference type="PANTHER" id="PTHR36999">
    <property type="entry name" value="ISOCITRATE DEHYDROGENASE [NADP]"/>
    <property type="match status" value="1"/>
</dbReference>
<dbReference type="SUPFAM" id="SSF53659">
    <property type="entry name" value="Isocitrate/Isopropylmalate dehydrogenase-like"/>
    <property type="match status" value="1"/>
</dbReference>
<dbReference type="PIRSF" id="PIRSF009407">
    <property type="entry name" value="IDH_monmr"/>
    <property type="match status" value="1"/>
</dbReference>
<keyword evidence="5" id="KW-0460">Magnesium</keyword>
<evidence type="ECO:0000256" key="5">
    <source>
        <dbReference type="ARBA" id="ARBA00022842"/>
    </source>
</evidence>
<evidence type="ECO:0000256" key="6">
    <source>
        <dbReference type="ARBA" id="ARBA00022857"/>
    </source>
</evidence>
<feature type="region of interest" description="Disordered" evidence="8">
    <location>
        <begin position="141"/>
        <end position="178"/>
    </location>
</feature>
<accession>A0ABY6HMJ4</accession>